<evidence type="ECO:0000256" key="7">
    <source>
        <dbReference type="PROSITE-ProRule" id="PRU00191"/>
    </source>
</evidence>
<dbReference type="PROSITE" id="PS50001">
    <property type="entry name" value="SH2"/>
    <property type="match status" value="1"/>
</dbReference>
<evidence type="ECO:0000256" key="6">
    <source>
        <dbReference type="ARBA" id="ARBA00051245"/>
    </source>
</evidence>
<dbReference type="InterPro" id="IPR020635">
    <property type="entry name" value="Tyr_kinase_cat_dom"/>
</dbReference>
<keyword evidence="4 8" id="KW-0067">ATP-binding</keyword>
<dbReference type="GO" id="GO:0005524">
    <property type="term" value="F:ATP binding"/>
    <property type="evidence" value="ECO:0007669"/>
    <property type="project" value="UniProtKB-UniRule"/>
</dbReference>
<comment type="catalytic activity">
    <reaction evidence="6 9">
        <text>L-tyrosyl-[protein] + ATP = O-phospho-L-tyrosyl-[protein] + ADP + H(+)</text>
        <dbReference type="Rhea" id="RHEA:10596"/>
        <dbReference type="Rhea" id="RHEA-COMP:10136"/>
        <dbReference type="Rhea" id="RHEA-COMP:20101"/>
        <dbReference type="ChEBI" id="CHEBI:15378"/>
        <dbReference type="ChEBI" id="CHEBI:30616"/>
        <dbReference type="ChEBI" id="CHEBI:46858"/>
        <dbReference type="ChEBI" id="CHEBI:61978"/>
        <dbReference type="ChEBI" id="CHEBI:456216"/>
        <dbReference type="EC" id="2.7.10.2"/>
    </reaction>
</comment>
<protein>
    <recommendedName>
        <fullName evidence="9">Tyrosine-protein kinase</fullName>
        <ecNumber evidence="9">2.7.10.2</ecNumber>
    </recommendedName>
</protein>
<organism evidence="12 13">
    <name type="scientific">Ascaris lumbricoides</name>
    <name type="common">Giant roundworm</name>
    <dbReference type="NCBI Taxonomy" id="6252"/>
    <lineage>
        <taxon>Eukaryota</taxon>
        <taxon>Metazoa</taxon>
        <taxon>Ecdysozoa</taxon>
        <taxon>Nematoda</taxon>
        <taxon>Chromadorea</taxon>
        <taxon>Rhabditida</taxon>
        <taxon>Spirurina</taxon>
        <taxon>Ascaridomorpha</taxon>
        <taxon>Ascaridoidea</taxon>
        <taxon>Ascarididae</taxon>
        <taxon>Ascaris</taxon>
    </lineage>
</organism>
<evidence type="ECO:0000256" key="9">
    <source>
        <dbReference type="RuleBase" id="RU362096"/>
    </source>
</evidence>
<dbReference type="SUPFAM" id="SSF56112">
    <property type="entry name" value="Protein kinase-like (PK-like)"/>
    <property type="match status" value="1"/>
</dbReference>
<dbReference type="Gene3D" id="1.10.510.10">
    <property type="entry name" value="Transferase(Phosphotransferase) domain 1"/>
    <property type="match status" value="1"/>
</dbReference>
<keyword evidence="5 9" id="KW-0829">Tyrosine-protein kinase</keyword>
<dbReference type="InterPro" id="IPR001245">
    <property type="entry name" value="Ser-Thr/Tyr_kinase_cat_dom"/>
</dbReference>
<comment type="similarity">
    <text evidence="9">Belongs to the protein kinase superfamily. Tyr protein kinase family.</text>
</comment>
<sequence length="338" mass="38306">MLPNEDTANLLKNSGQFLLRALERNGANNIILSVRWGKNIVNTVISKCANGGYECQGTFFTSVKDIVDLYQVRKRQLNINGVKVTLDMPVRRKRWELRHKMVKLEKELGSGSYGVVYRGTLTFPAKKPFVVAVKELTEMGVEASNALWKEARVMQMYDHPNVVKMYGVANDYMPYYLVMELVLGGSVDDYLAKKGSKVSVKARTQILYEASVGLEYLHSKDCLHRDIACRNLLIDKVVKVTPIVADFGMTRHTTNYKIDPNKPMNLRWLAPEVYESAVVNKSTDVYAFGVYDKVVNNGYRLKPPDLMPRKIGDLMEECIGPEESRPTFTVVAHFTSYS</sequence>
<name>A0A9J2PM06_ASCLU</name>
<evidence type="ECO:0000256" key="2">
    <source>
        <dbReference type="ARBA" id="ARBA00022741"/>
    </source>
</evidence>
<dbReference type="PROSITE" id="PS00109">
    <property type="entry name" value="PROTEIN_KINASE_TYR"/>
    <property type="match status" value="1"/>
</dbReference>
<dbReference type="AlphaFoldDB" id="A0A9J2PM06"/>
<dbReference type="PANTHER" id="PTHR24418">
    <property type="entry name" value="TYROSINE-PROTEIN KINASE"/>
    <property type="match status" value="1"/>
</dbReference>
<dbReference type="InterPro" id="IPR000980">
    <property type="entry name" value="SH2"/>
</dbReference>
<evidence type="ECO:0000256" key="5">
    <source>
        <dbReference type="ARBA" id="ARBA00023137"/>
    </source>
</evidence>
<reference evidence="13" key="1">
    <citation type="submission" date="2023-03" db="UniProtKB">
        <authorList>
            <consortium name="WormBaseParasite"/>
        </authorList>
    </citation>
    <scope>IDENTIFICATION</scope>
</reference>
<evidence type="ECO:0000313" key="13">
    <source>
        <dbReference type="WBParaSite" id="ALUE_0001035401-mRNA-1"/>
    </source>
</evidence>
<dbReference type="EC" id="2.7.10.2" evidence="9"/>
<dbReference type="InterPro" id="IPR008266">
    <property type="entry name" value="Tyr_kinase_AS"/>
</dbReference>
<evidence type="ECO:0000313" key="12">
    <source>
        <dbReference type="Proteomes" id="UP000036681"/>
    </source>
</evidence>
<dbReference type="InterPro" id="IPR036860">
    <property type="entry name" value="SH2_dom_sf"/>
</dbReference>
<dbReference type="SMART" id="SM00219">
    <property type="entry name" value="TyrKc"/>
    <property type="match status" value="1"/>
</dbReference>
<dbReference type="GO" id="GO:0004715">
    <property type="term" value="F:non-membrane spanning protein tyrosine kinase activity"/>
    <property type="evidence" value="ECO:0007669"/>
    <property type="project" value="UniProtKB-EC"/>
</dbReference>
<dbReference type="Gene3D" id="3.30.505.10">
    <property type="entry name" value="SH2 domain"/>
    <property type="match status" value="1"/>
</dbReference>
<feature type="binding site" evidence="8">
    <location>
        <position position="134"/>
    </location>
    <ligand>
        <name>ATP</name>
        <dbReference type="ChEBI" id="CHEBI:30616"/>
    </ligand>
</feature>
<evidence type="ECO:0000259" key="10">
    <source>
        <dbReference type="PROSITE" id="PS50001"/>
    </source>
</evidence>
<dbReference type="Proteomes" id="UP000036681">
    <property type="component" value="Unplaced"/>
</dbReference>
<dbReference type="Pfam" id="PF07714">
    <property type="entry name" value="PK_Tyr_Ser-Thr"/>
    <property type="match status" value="1"/>
</dbReference>
<dbReference type="Pfam" id="PF00017">
    <property type="entry name" value="SH2"/>
    <property type="match status" value="1"/>
</dbReference>
<dbReference type="InterPro" id="IPR011009">
    <property type="entry name" value="Kinase-like_dom_sf"/>
</dbReference>
<dbReference type="InterPro" id="IPR035849">
    <property type="entry name" value="Fes/Fps/Fer_SH2"/>
</dbReference>
<keyword evidence="7" id="KW-0727">SH2 domain</keyword>
<evidence type="ECO:0000256" key="1">
    <source>
        <dbReference type="ARBA" id="ARBA00022679"/>
    </source>
</evidence>
<dbReference type="CDD" id="cd10361">
    <property type="entry name" value="SH2_Fps_family"/>
    <property type="match status" value="1"/>
</dbReference>
<evidence type="ECO:0000256" key="8">
    <source>
        <dbReference type="PROSITE-ProRule" id="PRU10141"/>
    </source>
</evidence>
<dbReference type="InterPro" id="IPR000719">
    <property type="entry name" value="Prot_kinase_dom"/>
</dbReference>
<feature type="domain" description="Protein kinase" evidence="11">
    <location>
        <begin position="102"/>
        <end position="338"/>
    </location>
</feature>
<dbReference type="PROSITE" id="PS50011">
    <property type="entry name" value="PROTEIN_KINASE_DOM"/>
    <property type="match status" value="1"/>
</dbReference>
<dbReference type="InterPro" id="IPR050198">
    <property type="entry name" value="Non-receptor_tyrosine_kinases"/>
</dbReference>
<keyword evidence="1 9" id="KW-0808">Transferase</keyword>
<keyword evidence="2 8" id="KW-0547">Nucleotide-binding</keyword>
<keyword evidence="12" id="KW-1185">Reference proteome</keyword>
<dbReference type="SUPFAM" id="SSF55550">
    <property type="entry name" value="SH2 domain"/>
    <property type="match status" value="1"/>
</dbReference>
<evidence type="ECO:0000256" key="3">
    <source>
        <dbReference type="ARBA" id="ARBA00022777"/>
    </source>
</evidence>
<evidence type="ECO:0000259" key="11">
    <source>
        <dbReference type="PROSITE" id="PS50011"/>
    </source>
</evidence>
<keyword evidence="3 9" id="KW-0418">Kinase</keyword>
<dbReference type="PROSITE" id="PS00107">
    <property type="entry name" value="PROTEIN_KINASE_ATP"/>
    <property type="match status" value="1"/>
</dbReference>
<dbReference type="InterPro" id="IPR017441">
    <property type="entry name" value="Protein_kinase_ATP_BS"/>
</dbReference>
<proteinExistence type="inferred from homology"/>
<dbReference type="SMART" id="SM00252">
    <property type="entry name" value="SH2"/>
    <property type="match status" value="1"/>
</dbReference>
<dbReference type="WBParaSite" id="ALUE_0001035401-mRNA-1">
    <property type="protein sequence ID" value="ALUE_0001035401-mRNA-1"/>
    <property type="gene ID" value="ALUE_0001035401"/>
</dbReference>
<evidence type="ECO:0000256" key="4">
    <source>
        <dbReference type="ARBA" id="ARBA00022840"/>
    </source>
</evidence>
<accession>A0A9J2PM06</accession>
<feature type="domain" description="SH2" evidence="10">
    <location>
        <begin position="1"/>
        <end position="90"/>
    </location>
</feature>